<feature type="non-terminal residue" evidence="4">
    <location>
        <position position="1"/>
    </location>
</feature>
<dbReference type="InterPro" id="IPR000477">
    <property type="entry name" value="RT_dom"/>
</dbReference>
<proteinExistence type="inferred from homology"/>
<dbReference type="SUPFAM" id="SSF56672">
    <property type="entry name" value="DNA/RNA polymerases"/>
    <property type="match status" value="1"/>
</dbReference>
<comment type="similarity">
    <text evidence="1">Belongs to the beta type-B retroviral polymerase family. HERV class-II K(HML-2) pol subfamily.</text>
</comment>
<organism evidence="4 5">
    <name type="scientific">Todus mexicanus</name>
    <name type="common">Puerto Rican tody</name>
    <dbReference type="NCBI Taxonomy" id="135184"/>
    <lineage>
        <taxon>Eukaryota</taxon>
        <taxon>Metazoa</taxon>
        <taxon>Chordata</taxon>
        <taxon>Craniata</taxon>
        <taxon>Vertebrata</taxon>
        <taxon>Euteleostomi</taxon>
        <taxon>Archelosauria</taxon>
        <taxon>Archosauria</taxon>
        <taxon>Dinosauria</taxon>
        <taxon>Saurischia</taxon>
        <taxon>Theropoda</taxon>
        <taxon>Coelurosauria</taxon>
        <taxon>Aves</taxon>
        <taxon>Neognathae</taxon>
        <taxon>Neoaves</taxon>
        <taxon>Telluraves</taxon>
        <taxon>Coraciimorphae</taxon>
        <taxon>Coraciiformes</taxon>
        <taxon>Todidae</taxon>
        <taxon>Todus</taxon>
    </lineage>
</organism>
<feature type="domain" description="Reverse transcriptase" evidence="3">
    <location>
        <begin position="1"/>
        <end position="67"/>
    </location>
</feature>
<dbReference type="GO" id="GO:0004523">
    <property type="term" value="F:RNA-DNA hybrid ribonuclease activity"/>
    <property type="evidence" value="ECO:0007669"/>
    <property type="project" value="UniProtKB-EC"/>
</dbReference>
<comment type="caution">
    <text evidence="4">The sequence shown here is derived from an EMBL/GenBank/DDBJ whole genome shotgun (WGS) entry which is preliminary data.</text>
</comment>
<dbReference type="InterPro" id="IPR043502">
    <property type="entry name" value="DNA/RNA_pol_sf"/>
</dbReference>
<dbReference type="InterPro" id="IPR051320">
    <property type="entry name" value="Viral_Replic_Matur_Polypro"/>
</dbReference>
<evidence type="ECO:0000259" key="3">
    <source>
        <dbReference type="PROSITE" id="PS50878"/>
    </source>
</evidence>
<dbReference type="PANTHER" id="PTHR33064">
    <property type="entry name" value="POL PROTEIN"/>
    <property type="match status" value="1"/>
</dbReference>
<name>A0A851DA07_TODME</name>
<accession>A0A851DA07</accession>
<dbReference type="PANTHER" id="PTHR33064:SF37">
    <property type="entry name" value="RIBONUCLEASE H"/>
    <property type="match status" value="1"/>
</dbReference>
<sequence length="98" mass="11194">VLEEIKVPLGVKLMQYVDDFLLSGEEEKKARSALIMLLNFLGKKGLQVSRSKLQFVEQEVKYLGHLTSKGKRRINPKAISSIISMPPSHTKRDIRQFL</sequence>
<evidence type="ECO:0000256" key="2">
    <source>
        <dbReference type="ARBA" id="ARBA00012180"/>
    </source>
</evidence>
<dbReference type="EC" id="3.1.26.4" evidence="2"/>
<gene>
    <name evidence="4" type="primary">Pol_1</name>
    <name evidence="4" type="ORF">TODMEX_R11210</name>
</gene>
<keyword evidence="5" id="KW-1185">Reference proteome</keyword>
<reference evidence="4" key="1">
    <citation type="submission" date="2019-10" db="EMBL/GenBank/DDBJ databases">
        <title>Bird 10,000 Genomes (B10K) Project - Family phase.</title>
        <authorList>
            <person name="Zhang G."/>
        </authorList>
    </citation>
    <scope>NUCLEOTIDE SEQUENCE</scope>
    <source>
        <strain evidence="4">B10K-DU-002-69</strain>
        <tissue evidence="4">Muscle</tissue>
    </source>
</reference>
<dbReference type="InterPro" id="IPR043128">
    <property type="entry name" value="Rev_trsase/Diguanyl_cyclase"/>
</dbReference>
<protein>
    <recommendedName>
        <fullName evidence="2">ribonuclease H</fullName>
        <ecNumber evidence="2">3.1.26.4</ecNumber>
    </recommendedName>
</protein>
<dbReference type="Pfam" id="PF00078">
    <property type="entry name" value="RVT_1"/>
    <property type="match status" value="1"/>
</dbReference>
<evidence type="ECO:0000313" key="5">
    <source>
        <dbReference type="Proteomes" id="UP000660247"/>
    </source>
</evidence>
<dbReference type="PROSITE" id="PS50878">
    <property type="entry name" value="RT_POL"/>
    <property type="match status" value="1"/>
</dbReference>
<dbReference type="Proteomes" id="UP000660247">
    <property type="component" value="Unassembled WGS sequence"/>
</dbReference>
<dbReference type="EMBL" id="WEIS01056187">
    <property type="protein sequence ID" value="NWI67251.1"/>
    <property type="molecule type" value="Genomic_DNA"/>
</dbReference>
<evidence type="ECO:0000256" key="1">
    <source>
        <dbReference type="ARBA" id="ARBA00010879"/>
    </source>
</evidence>
<feature type="non-terminal residue" evidence="4">
    <location>
        <position position="98"/>
    </location>
</feature>
<dbReference type="AlphaFoldDB" id="A0A851DA07"/>
<evidence type="ECO:0000313" key="4">
    <source>
        <dbReference type="EMBL" id="NWI67251.1"/>
    </source>
</evidence>
<dbReference type="Gene3D" id="3.30.70.270">
    <property type="match status" value="1"/>
</dbReference>
<dbReference type="OrthoDB" id="9950135at2759"/>